<dbReference type="RefSeq" id="WP_073045037.1">
    <property type="nucleotide sequence ID" value="NZ_FQUO01000012.1"/>
</dbReference>
<dbReference type="Proteomes" id="UP000184368">
    <property type="component" value="Unassembled WGS sequence"/>
</dbReference>
<evidence type="ECO:0000313" key="2">
    <source>
        <dbReference type="Proteomes" id="UP000184368"/>
    </source>
</evidence>
<reference evidence="1 2" key="1">
    <citation type="submission" date="2016-11" db="EMBL/GenBank/DDBJ databases">
        <authorList>
            <person name="Jaros S."/>
            <person name="Januszkiewicz K."/>
            <person name="Wedrychowicz H."/>
        </authorList>
    </citation>
    <scope>NUCLEOTIDE SEQUENCE [LARGE SCALE GENOMIC DNA]</scope>
    <source>
        <strain evidence="1 2">DSM 26897</strain>
    </source>
</reference>
<name>A0A1M5EQB7_9BACT</name>
<gene>
    <name evidence="1" type="ORF">SAMN05444008_112137</name>
</gene>
<accession>A0A1M5EQB7</accession>
<evidence type="ECO:0000313" key="1">
    <source>
        <dbReference type="EMBL" id="SHF81300.1"/>
    </source>
</evidence>
<organism evidence="1 2">
    <name type="scientific">Cnuella takakiae</name>
    <dbReference type="NCBI Taxonomy" id="1302690"/>
    <lineage>
        <taxon>Bacteria</taxon>
        <taxon>Pseudomonadati</taxon>
        <taxon>Bacteroidota</taxon>
        <taxon>Chitinophagia</taxon>
        <taxon>Chitinophagales</taxon>
        <taxon>Chitinophagaceae</taxon>
        <taxon>Cnuella</taxon>
    </lineage>
</organism>
<sequence length="200" mass="22036">MTRLLYAFALLFVFASCTKEPLKSAPAPELSFNRTLSFPNRNGEIKLATYNKLPQMESIVSINDGKLRLFFNVPAATEGSTGEGIALDLSTAAIGKSLIRDYSFDSNGEKILYARYNFTNNVSTTSFWSNLVESLSPGQWSGNLRITGFDAVNRTISGSFTINATNLFYDPTIRNGNTPPDVANRCNLQLEGSFAHVKIR</sequence>
<dbReference type="AlphaFoldDB" id="A0A1M5EQB7"/>
<protein>
    <submittedName>
        <fullName evidence="1">Uncharacterized protein</fullName>
    </submittedName>
</protein>
<dbReference type="STRING" id="1302690.BUE76_04585"/>
<dbReference type="PROSITE" id="PS51257">
    <property type="entry name" value="PROKAR_LIPOPROTEIN"/>
    <property type="match status" value="1"/>
</dbReference>
<keyword evidence="2" id="KW-1185">Reference proteome</keyword>
<dbReference type="OrthoDB" id="1448607at2"/>
<proteinExistence type="predicted"/>
<dbReference type="EMBL" id="FQUO01000012">
    <property type="protein sequence ID" value="SHF81300.1"/>
    <property type="molecule type" value="Genomic_DNA"/>
</dbReference>